<dbReference type="EMBL" id="CP011311">
    <property type="protein sequence ID" value="AKE38222.1"/>
    <property type="molecule type" value="Genomic_DNA"/>
</dbReference>
<protein>
    <submittedName>
        <fullName evidence="2">Uncharacterized protein</fullName>
    </submittedName>
</protein>
<keyword evidence="3" id="KW-1185">Reference proteome</keyword>
<sequence>MAEQTPGNNDNNKVFDSIKNAGASAFEVAKDFSGRLKEDRANKADAAGADSATQEAADQAAKNAEDGKESFIDRATGVAKDWGESIKRAADGTRESETFSEAKGKIGAAYQESRTAVGEAVDKAKERRAEKNSATAGAGDNIKDDRAADDIIEGEVVEGGEHNPNQP</sequence>
<dbReference type="KEGG" id="ccj:UL81_01185"/>
<dbReference type="PATRIC" id="fig|161896.4.peg.232"/>
<name>A0A0F6QUG3_9CORY</name>
<organism evidence="2 3">
    <name type="scientific">Corynebacterium camporealensis</name>
    <dbReference type="NCBI Taxonomy" id="161896"/>
    <lineage>
        <taxon>Bacteria</taxon>
        <taxon>Bacillati</taxon>
        <taxon>Actinomycetota</taxon>
        <taxon>Actinomycetes</taxon>
        <taxon>Mycobacteriales</taxon>
        <taxon>Corynebacteriaceae</taxon>
        <taxon>Corynebacterium</taxon>
    </lineage>
</organism>
<evidence type="ECO:0000313" key="3">
    <source>
        <dbReference type="Proteomes" id="UP000033566"/>
    </source>
</evidence>
<dbReference type="STRING" id="161896.UL81_01185"/>
<feature type="compositionally biased region" description="Basic and acidic residues" evidence="1">
    <location>
        <begin position="122"/>
        <end position="131"/>
    </location>
</feature>
<dbReference type="OrthoDB" id="4419914at2"/>
<evidence type="ECO:0000256" key="1">
    <source>
        <dbReference type="SAM" id="MobiDB-lite"/>
    </source>
</evidence>
<dbReference type="RefSeq" id="WP_046453161.1">
    <property type="nucleotide sequence ID" value="NZ_CP011311.1"/>
</dbReference>
<feature type="region of interest" description="Disordered" evidence="1">
    <location>
        <begin position="122"/>
        <end position="167"/>
    </location>
</feature>
<evidence type="ECO:0000313" key="2">
    <source>
        <dbReference type="EMBL" id="AKE38222.1"/>
    </source>
</evidence>
<accession>A0A0F6QUG3</accession>
<dbReference type="HOGENOM" id="CLU_119915_0_0_11"/>
<dbReference type="Proteomes" id="UP000033566">
    <property type="component" value="Chromosome"/>
</dbReference>
<feature type="compositionally biased region" description="Low complexity" evidence="1">
    <location>
        <begin position="44"/>
        <end position="58"/>
    </location>
</feature>
<proteinExistence type="predicted"/>
<feature type="compositionally biased region" description="Basic and acidic residues" evidence="1">
    <location>
        <begin position="63"/>
        <end position="72"/>
    </location>
</feature>
<dbReference type="AlphaFoldDB" id="A0A0F6QUG3"/>
<gene>
    <name evidence="2" type="ORF">UL81_01185</name>
</gene>
<reference evidence="2 3" key="1">
    <citation type="journal article" date="2015" name="Genome Announc.">
        <title>Complete Genome Sequence of Corynebacterium camporealensis DSM 44610, Isolated from the Milk of a Manchega Sheep with Subclinical Mastitis.</title>
        <authorList>
            <person name="Ruckert C."/>
            <person name="Albersmeier A."/>
            <person name="Winkler A."/>
            <person name="Tauch A."/>
        </authorList>
    </citation>
    <scope>NUCLEOTIDE SEQUENCE [LARGE SCALE GENOMIC DNA]</scope>
    <source>
        <strain evidence="2 3">DSM 44610</strain>
    </source>
</reference>
<dbReference type="NCBIfam" id="NF040480">
    <property type="entry name" value="CGLAU_01105_fam"/>
    <property type="match status" value="1"/>
</dbReference>
<feature type="region of interest" description="Disordered" evidence="1">
    <location>
        <begin position="39"/>
        <end position="72"/>
    </location>
</feature>